<gene>
    <name evidence="1" type="ORF">ALQ37_200147</name>
</gene>
<accession>A0A3M3X616</accession>
<dbReference type="EMBL" id="RBPX01000180">
    <property type="protein sequence ID" value="RMO65406.1"/>
    <property type="molecule type" value="Genomic_DNA"/>
</dbReference>
<reference evidence="1 2" key="1">
    <citation type="submission" date="2018-08" db="EMBL/GenBank/DDBJ databases">
        <title>Recombination of ecologically and evolutionarily significant loci maintains genetic cohesion in the Pseudomonas syringae species complex.</title>
        <authorList>
            <person name="Dillon M."/>
            <person name="Thakur S."/>
            <person name="Almeida R.N.D."/>
            <person name="Weir B.S."/>
            <person name="Guttman D.S."/>
        </authorList>
    </citation>
    <scope>NUCLEOTIDE SEQUENCE [LARGE SCALE GENOMIC DNA]</scope>
    <source>
        <strain evidence="1 2">ICMP 4388</strain>
    </source>
</reference>
<name>A0A3M3X616_PSEAP</name>
<dbReference type="AlphaFoldDB" id="A0A3M3X616"/>
<dbReference type="RefSeq" id="WP_057446029.1">
    <property type="nucleotide sequence ID" value="NZ_LJRP01000139.1"/>
</dbReference>
<dbReference type="Proteomes" id="UP000274541">
    <property type="component" value="Unassembled WGS sequence"/>
</dbReference>
<organism evidence="1 2">
    <name type="scientific">Pseudomonas syringae pv. aptata</name>
    <dbReference type="NCBI Taxonomy" id="83167"/>
    <lineage>
        <taxon>Bacteria</taxon>
        <taxon>Pseudomonadati</taxon>
        <taxon>Pseudomonadota</taxon>
        <taxon>Gammaproteobacteria</taxon>
        <taxon>Pseudomonadales</taxon>
        <taxon>Pseudomonadaceae</taxon>
        <taxon>Pseudomonas</taxon>
        <taxon>Pseudomonas syringae</taxon>
    </lineage>
</organism>
<sequence>MSKSIGFLKDLIDAFKLERKMSVEITHLNSKSLVSMHHRIGFMHNLGEPEPLTIVVKDLEGFFKFVLREHGNSLRIAYTNKNKRHDSADIAENDTQQFIIDGESFSSHVSKHVSKKDDRIFELRCESCVIRIHVKVTSECPRETTYNRIRGLISDMLQRMEYYQVQVEFKNKKNCSVKFMHGMRDNGMQGRDITSVFFTNEDTDSDDDCPVRQYISLRTVEEGEAYKIQLNVLPDFSVPDAIDAERFKFVADNIIEEFTEKGNSVLFDNEEYRLKFSIQYDKPTPNCEKAIVQRFQ</sequence>
<evidence type="ECO:0000313" key="2">
    <source>
        <dbReference type="Proteomes" id="UP000274541"/>
    </source>
</evidence>
<evidence type="ECO:0000313" key="1">
    <source>
        <dbReference type="EMBL" id="RMO65406.1"/>
    </source>
</evidence>
<proteinExistence type="predicted"/>
<protein>
    <submittedName>
        <fullName evidence="1">Uncharacterized protein</fullName>
    </submittedName>
</protein>
<comment type="caution">
    <text evidence="1">The sequence shown here is derived from an EMBL/GenBank/DDBJ whole genome shotgun (WGS) entry which is preliminary data.</text>
</comment>